<dbReference type="EMBL" id="JASBWV010000020">
    <property type="protein sequence ID" value="KAJ9120434.1"/>
    <property type="molecule type" value="Genomic_DNA"/>
</dbReference>
<comment type="caution">
    <text evidence="1">The sequence shown here is derived from an EMBL/GenBank/DDBJ whole genome shotgun (WGS) entry which is preliminary data.</text>
</comment>
<accession>A0ACC2XAP7</accession>
<dbReference type="Proteomes" id="UP001234202">
    <property type="component" value="Unassembled WGS sequence"/>
</dbReference>
<keyword evidence="2" id="KW-1185">Reference proteome</keyword>
<proteinExistence type="predicted"/>
<sequence length="407" mass="44802">MKIAIAQITSLPDPIHNLRLCRKLIQKASANNAELVAFPETSDVVFGSGCKSGDERLEYRRTKAFRDGMGLAAKDNGMWVVFGCHMPYHPAPKKWRNACLTYSPSGELVHSYDMLHPYEATSPETVGSEASNYVVGDVAQPGLEIVEVRSRDGEVWRFGITIGCDIRYPHLFSYLRARGADAFIVPTSSFPTTTTRQWDSLLVARAIDNQAYILAPCQVGRDYAGRKSVGGSTVVGPCGGTIVRLSGIPDRKSEKEEEETTTEMNDEMEASSSRDGDDPDSVRSWEDLGEEKFGALNVGDPWSKQLELPRAMDRKDKRKTDGQQGATNESTSPVALMSETSTARTPPGIVKLGIDGSWEDLGDDEDGGEGSAIGYAILRKEQVIELRKMVPIWNNMRTELYGRPDGR</sequence>
<reference evidence="1" key="1">
    <citation type="submission" date="2023-04" db="EMBL/GenBank/DDBJ databases">
        <title>Draft Genome sequencing of Naganishia species isolated from polar environments using Oxford Nanopore Technology.</title>
        <authorList>
            <person name="Leo P."/>
            <person name="Venkateswaran K."/>
        </authorList>
    </citation>
    <scope>NUCLEOTIDE SEQUENCE</scope>
    <source>
        <strain evidence="1">DBVPG 5303</strain>
    </source>
</reference>
<protein>
    <submittedName>
        <fullName evidence="1">Uncharacterized protein</fullName>
    </submittedName>
</protein>
<evidence type="ECO:0000313" key="2">
    <source>
        <dbReference type="Proteomes" id="UP001234202"/>
    </source>
</evidence>
<name>A0ACC2XAP7_9TREE</name>
<organism evidence="1 2">
    <name type="scientific">Naganishia onofrii</name>
    <dbReference type="NCBI Taxonomy" id="1851511"/>
    <lineage>
        <taxon>Eukaryota</taxon>
        <taxon>Fungi</taxon>
        <taxon>Dikarya</taxon>
        <taxon>Basidiomycota</taxon>
        <taxon>Agaricomycotina</taxon>
        <taxon>Tremellomycetes</taxon>
        <taxon>Filobasidiales</taxon>
        <taxon>Filobasidiaceae</taxon>
        <taxon>Naganishia</taxon>
    </lineage>
</organism>
<gene>
    <name evidence="1" type="ORF">QFC24_005106</name>
</gene>
<evidence type="ECO:0000313" key="1">
    <source>
        <dbReference type="EMBL" id="KAJ9120434.1"/>
    </source>
</evidence>